<reference evidence="8" key="1">
    <citation type="journal article" date="2015" name="PLoS Genet.">
        <title>Genome Sequence and Transcriptome Analyses of Chrysochromulina tobin: Metabolic Tools for Enhanced Algal Fitness in the Prominent Order Prymnesiales (Haptophyceae).</title>
        <authorList>
            <person name="Hovde B.T."/>
            <person name="Deodato C.R."/>
            <person name="Hunsperger H.M."/>
            <person name="Ryken S.A."/>
            <person name="Yost W."/>
            <person name="Jha R.K."/>
            <person name="Patterson J."/>
            <person name="Monnat R.J. Jr."/>
            <person name="Barlow S.B."/>
            <person name="Starkenburg S.R."/>
            <person name="Cattolico R.A."/>
        </authorList>
    </citation>
    <scope>NUCLEOTIDE SEQUENCE</scope>
    <source>
        <strain evidence="8">CCMP291</strain>
    </source>
</reference>
<proteinExistence type="predicted"/>
<evidence type="ECO:0000256" key="5">
    <source>
        <dbReference type="ARBA" id="ARBA00023273"/>
    </source>
</evidence>
<dbReference type="AlphaFoldDB" id="A0A0M0JYJ0"/>
<name>A0A0M0JYJ0_9EUKA</name>
<evidence type="ECO:0000256" key="1">
    <source>
        <dbReference type="ARBA" id="ARBA00004120"/>
    </source>
</evidence>
<evidence type="ECO:0000313" key="8">
    <source>
        <dbReference type="Proteomes" id="UP000037460"/>
    </source>
</evidence>
<keyword evidence="4" id="KW-0206">Cytoskeleton</keyword>
<dbReference type="InterPro" id="IPR010796">
    <property type="entry name" value="C2_B9-type_dom"/>
</dbReference>
<dbReference type="Pfam" id="PF07162">
    <property type="entry name" value="B9-C2"/>
    <property type="match status" value="1"/>
</dbReference>
<gene>
    <name evidence="7" type="ORF">Ctob_014565</name>
</gene>
<dbReference type="PANTHER" id="PTHR12968:SF2">
    <property type="entry name" value="B9 DOMAIN-CONTAINING PROTEIN 2"/>
    <property type="match status" value="1"/>
</dbReference>
<keyword evidence="2" id="KW-0963">Cytoplasm</keyword>
<keyword evidence="5" id="KW-0966">Cell projection</keyword>
<sequence length="212" mass="23466">MATLPRITANELLQVSVVGQIVGGTELGDGASGSAHCNWRLVAQPGWKHLFGEVAGASQSDMPDTSQSDMPESTMYVWCHPLDACFECENVRAQEAWPRLELEVRWRDIYDRSDLEGYGVVSVPPLPGVHQLVCRLWRPRGSMRERFVAYVMGGRPHLKNNGLVFGVAEEMENGSKQLARAVGERRLLTEPAGTVHISLAVCVQRKLKPDTD</sequence>
<dbReference type="GO" id="GO:0060271">
    <property type="term" value="P:cilium assembly"/>
    <property type="evidence" value="ECO:0007669"/>
    <property type="project" value="TreeGrafter"/>
</dbReference>
<keyword evidence="3" id="KW-0970">Cilium biogenesis/degradation</keyword>
<comment type="caution">
    <text evidence="7">The sequence shown here is derived from an EMBL/GenBank/DDBJ whole genome shotgun (WGS) entry which is preliminary data.</text>
</comment>
<protein>
    <recommendedName>
        <fullName evidence="6">B9 domain-containing protein 2</fullName>
    </recommendedName>
</protein>
<dbReference type="OrthoDB" id="184109at2759"/>
<dbReference type="GO" id="GO:0036038">
    <property type="term" value="C:MKS complex"/>
    <property type="evidence" value="ECO:0007669"/>
    <property type="project" value="TreeGrafter"/>
</dbReference>
<dbReference type="EMBL" id="JWZX01002028">
    <property type="protein sequence ID" value="KOO31377.1"/>
    <property type="molecule type" value="Genomic_DNA"/>
</dbReference>
<evidence type="ECO:0000313" key="7">
    <source>
        <dbReference type="EMBL" id="KOO31377.1"/>
    </source>
</evidence>
<organism evidence="7 8">
    <name type="scientific">Chrysochromulina tobinii</name>
    <dbReference type="NCBI Taxonomy" id="1460289"/>
    <lineage>
        <taxon>Eukaryota</taxon>
        <taxon>Haptista</taxon>
        <taxon>Haptophyta</taxon>
        <taxon>Prymnesiophyceae</taxon>
        <taxon>Prymnesiales</taxon>
        <taxon>Chrysochromulinaceae</taxon>
        <taxon>Chrysochromulina</taxon>
    </lineage>
</organism>
<comment type="subcellular location">
    <subcellularLocation>
        <location evidence="1">Cytoplasm</location>
        <location evidence="1">Cytoskeleton</location>
        <location evidence="1">Cilium basal body</location>
    </subcellularLocation>
</comment>
<evidence type="ECO:0000256" key="2">
    <source>
        <dbReference type="ARBA" id="ARBA00022490"/>
    </source>
</evidence>
<evidence type="ECO:0000256" key="4">
    <source>
        <dbReference type="ARBA" id="ARBA00023212"/>
    </source>
</evidence>
<evidence type="ECO:0000256" key="3">
    <source>
        <dbReference type="ARBA" id="ARBA00022794"/>
    </source>
</evidence>
<accession>A0A0M0JYJ0</accession>
<keyword evidence="8" id="KW-1185">Reference proteome</keyword>
<evidence type="ECO:0000256" key="6">
    <source>
        <dbReference type="ARBA" id="ARBA00039272"/>
    </source>
</evidence>
<dbReference type="PANTHER" id="PTHR12968">
    <property type="entry name" value="B9 DOMAIN-CONTAINING"/>
    <property type="match status" value="1"/>
</dbReference>
<dbReference type="Proteomes" id="UP000037460">
    <property type="component" value="Unassembled WGS sequence"/>
</dbReference>
<dbReference type="PROSITE" id="PS51381">
    <property type="entry name" value="C2_B9"/>
    <property type="match status" value="1"/>
</dbReference>